<name>A0A4Z2ID48_9TELE</name>
<protein>
    <submittedName>
        <fullName evidence="2">Uncharacterized protein</fullName>
    </submittedName>
</protein>
<evidence type="ECO:0000256" key="1">
    <source>
        <dbReference type="SAM" id="MobiDB-lite"/>
    </source>
</evidence>
<comment type="caution">
    <text evidence="2">The sequence shown here is derived from an EMBL/GenBank/DDBJ whole genome shotgun (WGS) entry which is preliminary data.</text>
</comment>
<feature type="compositionally biased region" description="Polar residues" evidence="1">
    <location>
        <begin position="42"/>
        <end position="55"/>
    </location>
</feature>
<feature type="compositionally biased region" description="Basic and acidic residues" evidence="1">
    <location>
        <begin position="1"/>
        <end position="23"/>
    </location>
</feature>
<evidence type="ECO:0000313" key="3">
    <source>
        <dbReference type="Proteomes" id="UP000314294"/>
    </source>
</evidence>
<dbReference type="EMBL" id="SRLO01000103">
    <property type="protein sequence ID" value="TNN75435.1"/>
    <property type="molecule type" value="Genomic_DNA"/>
</dbReference>
<organism evidence="2 3">
    <name type="scientific">Liparis tanakae</name>
    <name type="common">Tanaka's snailfish</name>
    <dbReference type="NCBI Taxonomy" id="230148"/>
    <lineage>
        <taxon>Eukaryota</taxon>
        <taxon>Metazoa</taxon>
        <taxon>Chordata</taxon>
        <taxon>Craniata</taxon>
        <taxon>Vertebrata</taxon>
        <taxon>Euteleostomi</taxon>
        <taxon>Actinopterygii</taxon>
        <taxon>Neopterygii</taxon>
        <taxon>Teleostei</taxon>
        <taxon>Neoteleostei</taxon>
        <taxon>Acanthomorphata</taxon>
        <taxon>Eupercaria</taxon>
        <taxon>Perciformes</taxon>
        <taxon>Cottioidei</taxon>
        <taxon>Cottales</taxon>
        <taxon>Liparidae</taxon>
        <taxon>Liparis</taxon>
    </lineage>
</organism>
<gene>
    <name evidence="2" type="ORF">EYF80_014247</name>
</gene>
<dbReference type="AlphaFoldDB" id="A0A4Z2ID48"/>
<proteinExistence type="predicted"/>
<sequence length="162" mass="18274">MNRKKDTWKQGEGKDSARWRALDGVRPPAVQSVWSAGRIRGSNPNEDVSEDSNTGGIHGVDVSDGDPAFGLETHFDKKTTAVWLIQLLYWEGGERGAGETLQQQQQPPKKRNARYLQNTPAMHARCERVPKMFAVLDLERTVRRVDHPQGDPVRLHHSTRPC</sequence>
<keyword evidence="3" id="KW-1185">Reference proteome</keyword>
<reference evidence="2 3" key="1">
    <citation type="submission" date="2019-03" db="EMBL/GenBank/DDBJ databases">
        <title>First draft genome of Liparis tanakae, snailfish: a comprehensive survey of snailfish specific genes.</title>
        <authorList>
            <person name="Kim W."/>
            <person name="Song I."/>
            <person name="Jeong J.-H."/>
            <person name="Kim D."/>
            <person name="Kim S."/>
            <person name="Ryu S."/>
            <person name="Song J.Y."/>
            <person name="Lee S.K."/>
        </authorList>
    </citation>
    <scope>NUCLEOTIDE SEQUENCE [LARGE SCALE GENOMIC DNA]</scope>
    <source>
        <tissue evidence="2">Muscle</tissue>
    </source>
</reference>
<dbReference type="Proteomes" id="UP000314294">
    <property type="component" value="Unassembled WGS sequence"/>
</dbReference>
<feature type="region of interest" description="Disordered" evidence="1">
    <location>
        <begin position="1"/>
        <end position="61"/>
    </location>
</feature>
<accession>A0A4Z2ID48</accession>
<evidence type="ECO:0000313" key="2">
    <source>
        <dbReference type="EMBL" id="TNN75435.1"/>
    </source>
</evidence>